<keyword evidence="13" id="KW-1185">Reference proteome</keyword>
<evidence type="ECO:0000256" key="7">
    <source>
        <dbReference type="ARBA" id="ARBA00022989"/>
    </source>
</evidence>
<dbReference type="Gene3D" id="3.55.40.10">
    <property type="entry name" value="minor pseudopilin epsh domain"/>
    <property type="match status" value="1"/>
</dbReference>
<evidence type="ECO:0000256" key="1">
    <source>
        <dbReference type="ARBA" id="ARBA00004377"/>
    </source>
</evidence>
<evidence type="ECO:0000313" key="13">
    <source>
        <dbReference type="Proteomes" id="UP000006327"/>
    </source>
</evidence>
<evidence type="ECO:0000256" key="9">
    <source>
        <dbReference type="ARBA" id="ARBA00030775"/>
    </source>
</evidence>
<dbReference type="PROSITE" id="PS00409">
    <property type="entry name" value="PROKAR_NTER_METHYL"/>
    <property type="match status" value="1"/>
</dbReference>
<dbReference type="InterPro" id="IPR045584">
    <property type="entry name" value="Pilin-like"/>
</dbReference>
<proteinExistence type="predicted"/>
<keyword evidence="8 11" id="KW-0472">Membrane</keyword>
<feature type="transmembrane region" description="Helical" evidence="11">
    <location>
        <begin position="12"/>
        <end position="37"/>
    </location>
</feature>
<accession>K6Y1X1</accession>
<dbReference type="NCBIfam" id="TIGR02532">
    <property type="entry name" value="IV_pilin_GFxxxE"/>
    <property type="match status" value="1"/>
</dbReference>
<organism evidence="12 13">
    <name type="scientific">Paraglaciecola arctica BSs20135</name>
    <dbReference type="NCBI Taxonomy" id="493475"/>
    <lineage>
        <taxon>Bacteria</taxon>
        <taxon>Pseudomonadati</taxon>
        <taxon>Pseudomonadota</taxon>
        <taxon>Gammaproteobacteria</taxon>
        <taxon>Alteromonadales</taxon>
        <taxon>Alteromonadaceae</taxon>
        <taxon>Paraglaciecola</taxon>
    </lineage>
</organism>
<evidence type="ECO:0000256" key="11">
    <source>
        <dbReference type="SAM" id="Phobius"/>
    </source>
</evidence>
<keyword evidence="7 11" id="KW-1133">Transmembrane helix</keyword>
<dbReference type="AlphaFoldDB" id="K6Y1X1"/>
<evidence type="ECO:0000256" key="5">
    <source>
        <dbReference type="ARBA" id="ARBA00022519"/>
    </source>
</evidence>
<keyword evidence="3" id="KW-1003">Cell membrane</keyword>
<evidence type="ECO:0000256" key="2">
    <source>
        <dbReference type="ARBA" id="ARBA00021549"/>
    </source>
</evidence>
<feature type="region of interest" description="Disordered" evidence="10">
    <location>
        <begin position="186"/>
        <end position="208"/>
    </location>
</feature>
<dbReference type="eggNOG" id="COG2165">
    <property type="taxonomic scope" value="Bacteria"/>
</dbReference>
<sequence length="208" mass="23614">MSIRRTPFAKHAGFTLIEVMVVLLIMGLATGTVMLSYSGESGQDLLKKQTQRLQVVFNMASDYAVLNQKQLGLRVEDKNRSYYFMYLDEEQEWQKLELDKTFAEHQLPKSFNLELSLTDLPWETEDSLFSSEVFDEGLSVSDDGVEIGKEEDKKLDPPQIFIFSSGEITPFSITLAYEPEFSNEQPSYFRVNGQDSTPLTTEGPLDAP</sequence>
<dbReference type="SUPFAM" id="SSF54523">
    <property type="entry name" value="Pili subunits"/>
    <property type="match status" value="1"/>
</dbReference>
<name>K6Y1X1_9ALTE</name>
<keyword evidence="4" id="KW-0488">Methylation</keyword>
<comment type="caution">
    <text evidence="12">The sequence shown here is derived from an EMBL/GenBank/DDBJ whole genome shotgun (WGS) entry which is preliminary data.</text>
</comment>
<dbReference type="GO" id="GO:0015628">
    <property type="term" value="P:protein secretion by the type II secretion system"/>
    <property type="evidence" value="ECO:0007669"/>
    <property type="project" value="InterPro"/>
</dbReference>
<evidence type="ECO:0000256" key="6">
    <source>
        <dbReference type="ARBA" id="ARBA00022692"/>
    </source>
</evidence>
<comment type="subcellular location">
    <subcellularLocation>
        <location evidence="1">Cell inner membrane</location>
        <topology evidence="1">Single-pass membrane protein</topology>
    </subcellularLocation>
</comment>
<evidence type="ECO:0000256" key="8">
    <source>
        <dbReference type="ARBA" id="ARBA00023136"/>
    </source>
</evidence>
<dbReference type="GO" id="GO:0005886">
    <property type="term" value="C:plasma membrane"/>
    <property type="evidence" value="ECO:0007669"/>
    <property type="project" value="UniProtKB-SubCell"/>
</dbReference>
<dbReference type="Proteomes" id="UP000006327">
    <property type="component" value="Unassembled WGS sequence"/>
</dbReference>
<keyword evidence="5" id="KW-0997">Cell inner membrane</keyword>
<evidence type="ECO:0000313" key="12">
    <source>
        <dbReference type="EMBL" id="GAC17921.1"/>
    </source>
</evidence>
<dbReference type="InterPro" id="IPR012902">
    <property type="entry name" value="N_methyl_site"/>
</dbReference>
<dbReference type="OrthoDB" id="5730913at2"/>
<dbReference type="RefSeq" id="WP_007617221.1">
    <property type="nucleotide sequence ID" value="NZ_BAEO01000012.1"/>
</dbReference>
<evidence type="ECO:0000256" key="10">
    <source>
        <dbReference type="SAM" id="MobiDB-lite"/>
    </source>
</evidence>
<protein>
    <recommendedName>
        <fullName evidence="2">Type II secretion system protein H</fullName>
    </recommendedName>
    <alternativeName>
        <fullName evidence="9">General secretion pathway protein H</fullName>
    </alternativeName>
</protein>
<dbReference type="PRINTS" id="PR00885">
    <property type="entry name" value="BCTERIALGSPH"/>
</dbReference>
<dbReference type="Pfam" id="PF07963">
    <property type="entry name" value="N_methyl"/>
    <property type="match status" value="1"/>
</dbReference>
<dbReference type="NCBIfam" id="TIGR01708">
    <property type="entry name" value="typeII_sec_gspH"/>
    <property type="match status" value="1"/>
</dbReference>
<dbReference type="STRING" id="493475.GARC_0940"/>
<dbReference type="InterPro" id="IPR049875">
    <property type="entry name" value="TypeII_GspH"/>
</dbReference>
<evidence type="ECO:0000256" key="3">
    <source>
        <dbReference type="ARBA" id="ARBA00022475"/>
    </source>
</evidence>
<evidence type="ECO:0000256" key="4">
    <source>
        <dbReference type="ARBA" id="ARBA00022481"/>
    </source>
</evidence>
<keyword evidence="6 11" id="KW-0812">Transmembrane</keyword>
<reference evidence="12 13" key="1">
    <citation type="journal article" date="2017" name="Antonie Van Leeuwenhoek">
        <title>Rhizobium rhizosphaerae sp. nov., a novel species isolated from rice rhizosphere.</title>
        <authorList>
            <person name="Zhao J.J."/>
            <person name="Zhang J."/>
            <person name="Zhang R.J."/>
            <person name="Zhang C.W."/>
            <person name="Yin H.Q."/>
            <person name="Zhang X.X."/>
        </authorList>
    </citation>
    <scope>NUCLEOTIDE SEQUENCE [LARGE SCALE GENOMIC DNA]</scope>
    <source>
        <strain evidence="12 13">BSs20135</strain>
    </source>
</reference>
<dbReference type="EMBL" id="BAEO01000012">
    <property type="protein sequence ID" value="GAC17921.1"/>
    <property type="molecule type" value="Genomic_DNA"/>
</dbReference>
<dbReference type="GO" id="GO:0015627">
    <property type="term" value="C:type II protein secretion system complex"/>
    <property type="evidence" value="ECO:0007669"/>
    <property type="project" value="InterPro"/>
</dbReference>
<dbReference type="InterPro" id="IPR002416">
    <property type="entry name" value="T2SS_protein-GspH"/>
</dbReference>
<gene>
    <name evidence="12" type="primary">gspH</name>
    <name evidence="12" type="ORF">GARC_0940</name>
</gene>